<evidence type="ECO:0000313" key="2">
    <source>
        <dbReference type="Proteomes" id="UP001059209"/>
    </source>
</evidence>
<reference evidence="1" key="1">
    <citation type="submission" date="2022-09" db="EMBL/GenBank/DDBJ databases">
        <title>Maribacter litopenaei sp. nov., isolated from the intestinal tract of the Pacific White Shrimp, Litopenaeus vannamei.</title>
        <authorList>
            <person name="Kim S.Y."/>
            <person name="Hwang C.Y."/>
        </authorList>
    </citation>
    <scope>NUCLEOTIDE SEQUENCE</scope>
    <source>
        <strain evidence="1">HL-LV01</strain>
    </source>
</reference>
<accession>A0ABY5Y9G8</accession>
<dbReference type="RefSeq" id="WP_260572932.1">
    <property type="nucleotide sequence ID" value="NZ_CP104205.1"/>
</dbReference>
<keyword evidence="2" id="KW-1185">Reference proteome</keyword>
<organism evidence="1 2">
    <name type="scientific">Maribacter litopenaei</name>
    <dbReference type="NCBI Taxonomy" id="2976127"/>
    <lineage>
        <taxon>Bacteria</taxon>
        <taxon>Pseudomonadati</taxon>
        <taxon>Bacteroidota</taxon>
        <taxon>Flavobacteriia</taxon>
        <taxon>Flavobacteriales</taxon>
        <taxon>Flavobacteriaceae</taxon>
        <taxon>Maribacter</taxon>
    </lineage>
</organism>
<proteinExistence type="predicted"/>
<gene>
    <name evidence="1" type="ORF">NYZ99_20775</name>
</gene>
<name>A0ABY5Y9G8_9FLAO</name>
<dbReference type="EMBL" id="CP104205">
    <property type="protein sequence ID" value="UWX55080.1"/>
    <property type="molecule type" value="Genomic_DNA"/>
</dbReference>
<evidence type="ECO:0008006" key="3">
    <source>
        <dbReference type="Google" id="ProtNLM"/>
    </source>
</evidence>
<sequence>MKNPDSFQYKLSQDDNAQTGDLSMVQEFGVNRASKYVKATVDIDRSSQEVDKLTLVREPSFTNETLFLLVLVEGKANLYKYEDAYDPKYFYQVSDGEIKPMVYRKYITRDNRIGENLQFKQQLFNELEHTSFSQRRFSNISYNERELTKLFREYNTLYGADYGKNDPNGRNKDWFNLNIRPGLRNSSLVLQNAGTGNNATEYPTEIGFRLGIELEGILPFNKNKWSLFLEPSYQTYKAEKFLNANSNVPATVEYQPIEIAIGARHYMYLNANSKMFINAGYILAWSNGSRIDYNNGNFLLFENSSNFSFGLGYKYLDKYSLELNYNLDRGLLPPIGREAVFSGYSLIFGYTLF</sequence>
<evidence type="ECO:0000313" key="1">
    <source>
        <dbReference type="EMBL" id="UWX55080.1"/>
    </source>
</evidence>
<protein>
    <recommendedName>
        <fullName evidence="3">Outer membrane protein beta-barrel domain-containing protein</fullName>
    </recommendedName>
</protein>
<dbReference type="Proteomes" id="UP001059209">
    <property type="component" value="Chromosome"/>
</dbReference>